<name>A0A8S4E2N8_PLUXY</name>
<dbReference type="CDD" id="cd01644">
    <property type="entry name" value="RT_pepA17"/>
    <property type="match status" value="1"/>
</dbReference>
<dbReference type="EMBL" id="CAJHNJ030000011">
    <property type="protein sequence ID" value="CAG9109013.1"/>
    <property type="molecule type" value="Genomic_DNA"/>
</dbReference>
<gene>
    <name evidence="2" type="ORF">PLXY2_LOCUS4233</name>
</gene>
<feature type="domain" description="Reverse transcriptase" evidence="1">
    <location>
        <begin position="165"/>
        <end position="281"/>
    </location>
</feature>
<keyword evidence="3" id="KW-1185">Reference proteome</keyword>
<organism evidence="2 3">
    <name type="scientific">Plutella xylostella</name>
    <name type="common">Diamondback moth</name>
    <name type="synonym">Plutella maculipennis</name>
    <dbReference type="NCBI Taxonomy" id="51655"/>
    <lineage>
        <taxon>Eukaryota</taxon>
        <taxon>Metazoa</taxon>
        <taxon>Ecdysozoa</taxon>
        <taxon>Arthropoda</taxon>
        <taxon>Hexapoda</taxon>
        <taxon>Insecta</taxon>
        <taxon>Pterygota</taxon>
        <taxon>Neoptera</taxon>
        <taxon>Endopterygota</taxon>
        <taxon>Lepidoptera</taxon>
        <taxon>Glossata</taxon>
        <taxon>Ditrysia</taxon>
        <taxon>Yponomeutoidea</taxon>
        <taxon>Plutellidae</taxon>
        <taxon>Plutella</taxon>
    </lineage>
</organism>
<evidence type="ECO:0000313" key="2">
    <source>
        <dbReference type="EMBL" id="CAG9109013.1"/>
    </source>
</evidence>
<protein>
    <submittedName>
        <fullName evidence="2">(diamondback moth) hypothetical protein</fullName>
    </submittedName>
</protein>
<accession>A0A8S4E2N8</accession>
<comment type="caution">
    <text evidence="2">The sequence shown here is derived from an EMBL/GenBank/DDBJ whole genome shotgun (WGS) entry which is preliminary data.</text>
</comment>
<proteinExistence type="predicted"/>
<dbReference type="Proteomes" id="UP000653454">
    <property type="component" value="Unassembled WGS sequence"/>
</dbReference>
<dbReference type="InterPro" id="IPR043502">
    <property type="entry name" value="DNA/RNA_pol_sf"/>
</dbReference>
<dbReference type="InterPro" id="IPR000477">
    <property type="entry name" value="RT_dom"/>
</dbReference>
<reference evidence="2" key="1">
    <citation type="submission" date="2020-11" db="EMBL/GenBank/DDBJ databases">
        <authorList>
            <person name="Whiteford S."/>
        </authorList>
    </citation>
    <scope>NUCLEOTIDE SEQUENCE</scope>
</reference>
<evidence type="ECO:0000313" key="3">
    <source>
        <dbReference type="Proteomes" id="UP000653454"/>
    </source>
</evidence>
<dbReference type="AlphaFoldDB" id="A0A8S4E2N8"/>
<dbReference type="PANTHER" id="PTHR47331">
    <property type="entry name" value="PHD-TYPE DOMAIN-CONTAINING PROTEIN"/>
    <property type="match status" value="1"/>
</dbReference>
<evidence type="ECO:0000259" key="1">
    <source>
        <dbReference type="Pfam" id="PF00078"/>
    </source>
</evidence>
<dbReference type="Pfam" id="PF00078">
    <property type="entry name" value="RVT_1"/>
    <property type="match status" value="1"/>
</dbReference>
<dbReference type="Pfam" id="PF05380">
    <property type="entry name" value="Peptidase_A17"/>
    <property type="match status" value="1"/>
</dbReference>
<sequence length="391" mass="44780">MNNQVQCNFTQTIDSQLRKFWELEEVPNSKPDEQKCEDLFTSTTIREASGRFSVRMPLNEPVESLGDSYKIAKQRFLSLEKRLNRVPEYKRMYSDFLKEYESLGHMTKIDEVKFPNYFLPHHGVFRESSETTKLRVVFQANTPTESGKSLNDIMLPGPSLQNDIFSILLRFRQHKYVACADIEKMFRQVNVQPDQRSLQCIVWRENPDDELGVYQLNSLTYGTTAAPYLSMRCIRQLAEECDDPLIAKVIKDDMYVDDLITGDDDQQKLIATCEKTSQVLNSGCFPLRKWTFNFDVSDTAPKEIAKGPHTQSKTLGLGWLSASDELHFTTKLSLDSEAKLTKRTILSVLSQIYDPLGLLAPAVIQAKILLQQLWLLKIGWDDAVPDDVVSM</sequence>
<dbReference type="PANTHER" id="PTHR47331:SF1">
    <property type="entry name" value="GAG-LIKE PROTEIN"/>
    <property type="match status" value="1"/>
</dbReference>
<dbReference type="SUPFAM" id="SSF56672">
    <property type="entry name" value="DNA/RNA polymerases"/>
    <property type="match status" value="1"/>
</dbReference>
<dbReference type="GO" id="GO:0071897">
    <property type="term" value="P:DNA biosynthetic process"/>
    <property type="evidence" value="ECO:0007669"/>
    <property type="project" value="UniProtKB-ARBA"/>
</dbReference>
<dbReference type="InterPro" id="IPR008042">
    <property type="entry name" value="Retrotrans_Pao"/>
</dbReference>